<sequence length="136" mass="15292">MDSVRLMASSHAIPMSERWSSPSTRIVKVNFDASLIRLHHLLFSGMIIRDNEGEVLVAGCFSHSHVLDPFAAEALACHKALALAHDLSFKRIIVEEDSLWVIKKVETFSKDRSLIGMLIKDIKRKLKGHYSLLPIS</sequence>
<dbReference type="InterPro" id="IPR002156">
    <property type="entry name" value="RNaseH_domain"/>
</dbReference>
<name>A0ABR2NEU9_9ROSI</name>
<keyword evidence="3" id="KW-1185">Reference proteome</keyword>
<gene>
    <name evidence="2" type="ORF">V6N11_013179</name>
</gene>
<evidence type="ECO:0000313" key="3">
    <source>
        <dbReference type="Proteomes" id="UP001396334"/>
    </source>
</evidence>
<feature type="domain" description="RNase H type-1" evidence="1">
    <location>
        <begin position="44"/>
        <end position="125"/>
    </location>
</feature>
<dbReference type="InterPro" id="IPR036397">
    <property type="entry name" value="RNaseH_sf"/>
</dbReference>
<reference evidence="2 3" key="1">
    <citation type="journal article" date="2024" name="G3 (Bethesda)">
        <title>Genome assembly of Hibiscus sabdariffa L. provides insights into metabolisms of medicinal natural products.</title>
        <authorList>
            <person name="Kim T."/>
        </authorList>
    </citation>
    <scope>NUCLEOTIDE SEQUENCE [LARGE SCALE GENOMIC DNA]</scope>
    <source>
        <strain evidence="2">TK-2024</strain>
        <tissue evidence="2">Old leaves</tissue>
    </source>
</reference>
<dbReference type="CDD" id="cd06222">
    <property type="entry name" value="RNase_H_like"/>
    <property type="match status" value="1"/>
</dbReference>
<dbReference type="InterPro" id="IPR052929">
    <property type="entry name" value="RNase_H-like_EbsB-rel"/>
</dbReference>
<dbReference type="InterPro" id="IPR012337">
    <property type="entry name" value="RNaseH-like_sf"/>
</dbReference>
<accession>A0ABR2NEU9</accession>
<dbReference type="SUPFAM" id="SSF53098">
    <property type="entry name" value="Ribonuclease H-like"/>
    <property type="match status" value="1"/>
</dbReference>
<dbReference type="Proteomes" id="UP001396334">
    <property type="component" value="Unassembled WGS sequence"/>
</dbReference>
<dbReference type="EMBL" id="JBBPBN010000158">
    <property type="protein sequence ID" value="KAK8974713.1"/>
    <property type="molecule type" value="Genomic_DNA"/>
</dbReference>
<organism evidence="2 3">
    <name type="scientific">Hibiscus sabdariffa</name>
    <name type="common">roselle</name>
    <dbReference type="NCBI Taxonomy" id="183260"/>
    <lineage>
        <taxon>Eukaryota</taxon>
        <taxon>Viridiplantae</taxon>
        <taxon>Streptophyta</taxon>
        <taxon>Embryophyta</taxon>
        <taxon>Tracheophyta</taxon>
        <taxon>Spermatophyta</taxon>
        <taxon>Magnoliopsida</taxon>
        <taxon>eudicotyledons</taxon>
        <taxon>Gunneridae</taxon>
        <taxon>Pentapetalae</taxon>
        <taxon>rosids</taxon>
        <taxon>malvids</taxon>
        <taxon>Malvales</taxon>
        <taxon>Malvaceae</taxon>
        <taxon>Malvoideae</taxon>
        <taxon>Hibiscus</taxon>
    </lineage>
</organism>
<evidence type="ECO:0000259" key="1">
    <source>
        <dbReference type="Pfam" id="PF13456"/>
    </source>
</evidence>
<dbReference type="InterPro" id="IPR044730">
    <property type="entry name" value="RNase_H-like_dom_plant"/>
</dbReference>
<protein>
    <recommendedName>
        <fullName evidence="1">RNase H type-1 domain-containing protein</fullName>
    </recommendedName>
</protein>
<proteinExistence type="predicted"/>
<dbReference type="PANTHER" id="PTHR47074:SF61">
    <property type="entry name" value="RNASE H TYPE-1 DOMAIN-CONTAINING PROTEIN"/>
    <property type="match status" value="1"/>
</dbReference>
<dbReference type="Gene3D" id="3.30.420.10">
    <property type="entry name" value="Ribonuclease H-like superfamily/Ribonuclease H"/>
    <property type="match status" value="1"/>
</dbReference>
<dbReference type="Pfam" id="PF13456">
    <property type="entry name" value="RVT_3"/>
    <property type="match status" value="1"/>
</dbReference>
<comment type="caution">
    <text evidence="2">The sequence shown here is derived from an EMBL/GenBank/DDBJ whole genome shotgun (WGS) entry which is preliminary data.</text>
</comment>
<evidence type="ECO:0000313" key="2">
    <source>
        <dbReference type="EMBL" id="KAK8974713.1"/>
    </source>
</evidence>
<dbReference type="PANTHER" id="PTHR47074">
    <property type="entry name" value="BNAC02G40300D PROTEIN"/>
    <property type="match status" value="1"/>
</dbReference>